<name>A0AAW5T0L6_9MYCO</name>
<dbReference type="PANTHER" id="PTHR43677:SF4">
    <property type="entry name" value="QUINONE OXIDOREDUCTASE-LIKE PROTEIN 2"/>
    <property type="match status" value="1"/>
</dbReference>
<dbReference type="InterPro" id="IPR013154">
    <property type="entry name" value="ADH-like_N"/>
</dbReference>
<sequence>MQAAVARSLGGPDVVRIEEVASPDLRPGTARVAVHSAAVNFPDLLVLAGKYQAKVLPPYTPGCEFSGRVLEVADGVTGVRVGDVVFGLATHGAFAEEVVLDAARLTALPAGARVDMRQLAAFGVTYTTAYHALRTFADVQPGEYVTVLGAAGGVGLAAVDVAIALGAKPVAVAGSAAKLAVAAERGAVGSVNYTSEDVKARLNELTGGGASVVIDPVGGPFAEPALRAMRWGGRYVVLGFAAGDIPRIPLNLVLLKGIRVMGFENRTILDHLPDVAAAHRTEVLKLLLDGAVRPHVGAVYPLGEIDSALTELAERRAVGKVVVSISE</sequence>
<reference evidence="2" key="1">
    <citation type="submission" date="2020-07" db="EMBL/GenBank/DDBJ databases">
        <authorList>
            <person name="Pettersson B.M.F."/>
            <person name="Behra P.R.K."/>
            <person name="Ramesh M."/>
            <person name="Das S."/>
            <person name="Dasgupta S."/>
            <person name="Kirsebom L.A."/>
        </authorList>
    </citation>
    <scope>NUCLEOTIDE SEQUENCE</scope>
    <source>
        <strain evidence="2">DSM 44242</strain>
    </source>
</reference>
<dbReference type="Gene3D" id="3.90.180.10">
    <property type="entry name" value="Medium-chain alcohol dehydrogenases, catalytic domain"/>
    <property type="match status" value="1"/>
</dbReference>
<gene>
    <name evidence="2" type="ORF">H5P34_08430</name>
</gene>
<dbReference type="PANTHER" id="PTHR43677">
    <property type="entry name" value="SHORT-CHAIN DEHYDROGENASE/REDUCTASE"/>
    <property type="match status" value="1"/>
</dbReference>
<dbReference type="Pfam" id="PF00107">
    <property type="entry name" value="ADH_zinc_N"/>
    <property type="match status" value="1"/>
</dbReference>
<organism evidence="2 3">
    <name type="scientific">Mycolicibacterium porcinum</name>
    <dbReference type="NCBI Taxonomy" id="39693"/>
    <lineage>
        <taxon>Bacteria</taxon>
        <taxon>Bacillati</taxon>
        <taxon>Actinomycetota</taxon>
        <taxon>Actinomycetes</taxon>
        <taxon>Mycobacteriales</taxon>
        <taxon>Mycobacteriaceae</taxon>
        <taxon>Mycolicibacterium</taxon>
    </lineage>
</organism>
<dbReference type="SMART" id="SM00829">
    <property type="entry name" value="PKS_ER"/>
    <property type="match status" value="1"/>
</dbReference>
<dbReference type="InterPro" id="IPR013149">
    <property type="entry name" value="ADH-like_C"/>
</dbReference>
<dbReference type="InterPro" id="IPR011032">
    <property type="entry name" value="GroES-like_sf"/>
</dbReference>
<dbReference type="GO" id="GO:0016491">
    <property type="term" value="F:oxidoreductase activity"/>
    <property type="evidence" value="ECO:0007669"/>
    <property type="project" value="InterPro"/>
</dbReference>
<proteinExistence type="predicted"/>
<evidence type="ECO:0000313" key="3">
    <source>
        <dbReference type="Proteomes" id="UP001141659"/>
    </source>
</evidence>
<dbReference type="RefSeq" id="WP_036446908.1">
    <property type="nucleotide sequence ID" value="NZ_JACKVC010000010.1"/>
</dbReference>
<dbReference type="EMBL" id="JACKVC010000010">
    <property type="protein sequence ID" value="MCV7388071.1"/>
    <property type="molecule type" value="Genomic_DNA"/>
</dbReference>
<evidence type="ECO:0000313" key="2">
    <source>
        <dbReference type="EMBL" id="MCV7388071.1"/>
    </source>
</evidence>
<dbReference type="Gene3D" id="3.40.50.720">
    <property type="entry name" value="NAD(P)-binding Rossmann-like Domain"/>
    <property type="match status" value="1"/>
</dbReference>
<dbReference type="CDD" id="cd08241">
    <property type="entry name" value="QOR1"/>
    <property type="match status" value="1"/>
</dbReference>
<dbReference type="InterPro" id="IPR020843">
    <property type="entry name" value="ER"/>
</dbReference>
<dbReference type="SUPFAM" id="SSF50129">
    <property type="entry name" value="GroES-like"/>
    <property type="match status" value="1"/>
</dbReference>
<dbReference type="Proteomes" id="UP001141659">
    <property type="component" value="Unassembled WGS sequence"/>
</dbReference>
<dbReference type="InterPro" id="IPR051397">
    <property type="entry name" value="Zn-ADH-like_protein"/>
</dbReference>
<dbReference type="AlphaFoldDB" id="A0AAW5T0L6"/>
<dbReference type="SUPFAM" id="SSF51735">
    <property type="entry name" value="NAD(P)-binding Rossmann-fold domains"/>
    <property type="match status" value="1"/>
</dbReference>
<protein>
    <submittedName>
        <fullName evidence="2">NADPH:quinone oxidoreductase family protein</fullName>
    </submittedName>
</protein>
<evidence type="ECO:0000259" key="1">
    <source>
        <dbReference type="SMART" id="SM00829"/>
    </source>
</evidence>
<comment type="caution">
    <text evidence="2">The sequence shown here is derived from an EMBL/GenBank/DDBJ whole genome shotgun (WGS) entry which is preliminary data.</text>
</comment>
<feature type="domain" description="Enoyl reductase (ER)" evidence="1">
    <location>
        <begin position="10"/>
        <end position="323"/>
    </location>
</feature>
<dbReference type="Pfam" id="PF08240">
    <property type="entry name" value="ADH_N"/>
    <property type="match status" value="1"/>
</dbReference>
<accession>A0AAW5T0L6</accession>
<reference evidence="2" key="2">
    <citation type="journal article" date="2022" name="BMC Genomics">
        <title>Comparative genome analysis of mycobacteria focusing on tRNA and non-coding RNA.</title>
        <authorList>
            <person name="Behra P.R.K."/>
            <person name="Pettersson B.M.F."/>
            <person name="Ramesh M."/>
            <person name="Das S."/>
            <person name="Dasgupta S."/>
            <person name="Kirsebom L.A."/>
        </authorList>
    </citation>
    <scope>NUCLEOTIDE SEQUENCE</scope>
    <source>
        <strain evidence="2">DSM 44242</strain>
    </source>
</reference>
<dbReference type="InterPro" id="IPR036291">
    <property type="entry name" value="NAD(P)-bd_dom_sf"/>
</dbReference>